<reference evidence="2" key="1">
    <citation type="submission" date="2023-03" db="EMBL/GenBank/DDBJ databases">
        <title>Massive genome expansion in bonnet fungi (Mycena s.s.) driven by repeated elements and novel gene families across ecological guilds.</title>
        <authorList>
            <consortium name="Lawrence Berkeley National Laboratory"/>
            <person name="Harder C.B."/>
            <person name="Miyauchi S."/>
            <person name="Viragh M."/>
            <person name="Kuo A."/>
            <person name="Thoen E."/>
            <person name="Andreopoulos B."/>
            <person name="Lu D."/>
            <person name="Skrede I."/>
            <person name="Drula E."/>
            <person name="Henrissat B."/>
            <person name="Morin E."/>
            <person name="Kohler A."/>
            <person name="Barry K."/>
            <person name="LaButti K."/>
            <person name="Morin E."/>
            <person name="Salamov A."/>
            <person name="Lipzen A."/>
            <person name="Mereny Z."/>
            <person name="Hegedus B."/>
            <person name="Baldrian P."/>
            <person name="Stursova M."/>
            <person name="Weitz H."/>
            <person name="Taylor A."/>
            <person name="Grigoriev I.V."/>
            <person name="Nagy L.G."/>
            <person name="Martin F."/>
            <person name="Kauserud H."/>
        </authorList>
    </citation>
    <scope>NUCLEOTIDE SEQUENCE</scope>
    <source>
        <strain evidence="2">CBHHK182m</strain>
    </source>
</reference>
<dbReference type="InterPro" id="IPR029058">
    <property type="entry name" value="AB_hydrolase_fold"/>
</dbReference>
<comment type="caution">
    <text evidence="2">The sequence shown here is derived from an EMBL/GenBank/DDBJ whole genome shotgun (WGS) entry which is preliminary data.</text>
</comment>
<feature type="non-terminal residue" evidence="2">
    <location>
        <position position="1"/>
    </location>
</feature>
<dbReference type="PANTHER" id="PTHR11559">
    <property type="entry name" value="CARBOXYLESTERASE"/>
    <property type="match status" value="1"/>
</dbReference>
<dbReference type="InterPro" id="IPR002018">
    <property type="entry name" value="CarbesteraseB"/>
</dbReference>
<protein>
    <submittedName>
        <fullName evidence="2">Alpha/Beta hydrolase protein</fullName>
    </submittedName>
</protein>
<feature type="domain" description="Carboxylesterase type B" evidence="1">
    <location>
        <begin position="4"/>
        <end position="108"/>
    </location>
</feature>
<dbReference type="SUPFAM" id="SSF53474">
    <property type="entry name" value="alpha/beta-Hydrolases"/>
    <property type="match status" value="1"/>
</dbReference>
<keyword evidence="2" id="KW-0378">Hydrolase</keyword>
<dbReference type="Gene3D" id="3.40.50.1820">
    <property type="entry name" value="alpha/beta hydrolase"/>
    <property type="match status" value="1"/>
</dbReference>
<dbReference type="InterPro" id="IPR050309">
    <property type="entry name" value="Type-B_Carboxylest/Lipase"/>
</dbReference>
<evidence type="ECO:0000259" key="1">
    <source>
        <dbReference type="Pfam" id="PF00135"/>
    </source>
</evidence>
<evidence type="ECO:0000313" key="2">
    <source>
        <dbReference type="EMBL" id="KAJ7724115.1"/>
    </source>
</evidence>
<dbReference type="Pfam" id="PF00135">
    <property type="entry name" value="COesterase"/>
    <property type="match status" value="1"/>
</dbReference>
<proteinExistence type="predicted"/>
<sequence length="108" mass="11748">GLLSGSAHSLYFNPTSWIQRTQGQIVVSTNYRVDIFGFPNAPGLADWNLGLLDQRAVLEWVRTNIGAFGGNPGRIIAWGESSGAISVNFLHFLLPGDPIVYRSIMESG</sequence>
<feature type="non-terminal residue" evidence="2">
    <location>
        <position position="108"/>
    </location>
</feature>
<accession>A0AAD7MMB5</accession>
<gene>
    <name evidence="2" type="ORF">B0H16DRAFT_1786468</name>
</gene>
<dbReference type="GO" id="GO:0016787">
    <property type="term" value="F:hydrolase activity"/>
    <property type="evidence" value="ECO:0007669"/>
    <property type="project" value="UniProtKB-KW"/>
</dbReference>
<evidence type="ECO:0000313" key="3">
    <source>
        <dbReference type="Proteomes" id="UP001215598"/>
    </source>
</evidence>
<dbReference type="AlphaFoldDB" id="A0AAD7MMB5"/>
<organism evidence="2 3">
    <name type="scientific">Mycena metata</name>
    <dbReference type="NCBI Taxonomy" id="1033252"/>
    <lineage>
        <taxon>Eukaryota</taxon>
        <taxon>Fungi</taxon>
        <taxon>Dikarya</taxon>
        <taxon>Basidiomycota</taxon>
        <taxon>Agaricomycotina</taxon>
        <taxon>Agaricomycetes</taxon>
        <taxon>Agaricomycetidae</taxon>
        <taxon>Agaricales</taxon>
        <taxon>Marasmiineae</taxon>
        <taxon>Mycenaceae</taxon>
        <taxon>Mycena</taxon>
    </lineage>
</organism>
<dbReference type="Proteomes" id="UP001215598">
    <property type="component" value="Unassembled WGS sequence"/>
</dbReference>
<dbReference type="EMBL" id="JARKIB010000205">
    <property type="protein sequence ID" value="KAJ7724115.1"/>
    <property type="molecule type" value="Genomic_DNA"/>
</dbReference>
<name>A0AAD7MMB5_9AGAR</name>
<keyword evidence="3" id="KW-1185">Reference proteome</keyword>